<comment type="caution">
    <text evidence="2">The sequence shown here is derived from an EMBL/GenBank/DDBJ whole genome shotgun (WGS) entry which is preliminary data.</text>
</comment>
<keyword evidence="1" id="KW-0472">Membrane</keyword>
<evidence type="ECO:0000313" key="3">
    <source>
        <dbReference type="Proteomes" id="UP001610063"/>
    </source>
</evidence>
<feature type="transmembrane region" description="Helical" evidence="1">
    <location>
        <begin position="62"/>
        <end position="85"/>
    </location>
</feature>
<protein>
    <recommendedName>
        <fullName evidence="4">Ferric oxidoreductase domain-containing protein</fullName>
    </recommendedName>
</protein>
<feature type="transmembrane region" description="Helical" evidence="1">
    <location>
        <begin position="29"/>
        <end position="50"/>
    </location>
</feature>
<feature type="transmembrane region" description="Helical" evidence="1">
    <location>
        <begin position="157"/>
        <end position="175"/>
    </location>
</feature>
<feature type="transmembrane region" description="Helical" evidence="1">
    <location>
        <begin position="97"/>
        <end position="115"/>
    </location>
</feature>
<reference evidence="2 3" key="1">
    <citation type="journal article" date="2013" name="Int. J. Syst. Evol. Microbiol.">
        <title>Marinoscillum luteum sp. nov., isolated from marine sediment.</title>
        <authorList>
            <person name="Cha I.T."/>
            <person name="Park S.J."/>
            <person name="Kim S.J."/>
            <person name="Kim J.G."/>
            <person name="Jung M.Y."/>
            <person name="Shin K.S."/>
            <person name="Kwon K.K."/>
            <person name="Yang S.H."/>
            <person name="Seo Y.S."/>
            <person name="Rhee S.K."/>
        </authorList>
    </citation>
    <scope>NUCLEOTIDE SEQUENCE [LARGE SCALE GENOMIC DNA]</scope>
    <source>
        <strain evidence="2 3">KCTC 23939</strain>
    </source>
</reference>
<evidence type="ECO:0000313" key="2">
    <source>
        <dbReference type="EMBL" id="MFH6981997.1"/>
    </source>
</evidence>
<keyword evidence="3" id="KW-1185">Reference proteome</keyword>
<sequence length="187" mass="21296">MLIILWETGVYFWVLNNTPEALYQLSARYSARTSFVLITIILLWIGATGLRKIYRSAFKRLHLITLILLLAVNHLIHFGFLYANLQPENFGKFLLENHLPALLYVALMISPWLLFSKKTLTSPLYWGILIFLIGLEIIFLQTYVGRLSSPKPLGSPTYFYLGCIVLIGVTLGLNINRVVTEHLKGAN</sequence>
<evidence type="ECO:0008006" key="4">
    <source>
        <dbReference type="Google" id="ProtNLM"/>
    </source>
</evidence>
<keyword evidence="1" id="KW-0812">Transmembrane</keyword>
<dbReference type="EMBL" id="JBIPKE010000008">
    <property type="protein sequence ID" value="MFH6981997.1"/>
    <property type="molecule type" value="Genomic_DNA"/>
</dbReference>
<dbReference type="Proteomes" id="UP001610063">
    <property type="component" value="Unassembled WGS sequence"/>
</dbReference>
<proteinExistence type="predicted"/>
<organism evidence="2 3">
    <name type="scientific">Marinoscillum luteum</name>
    <dbReference type="NCBI Taxonomy" id="861051"/>
    <lineage>
        <taxon>Bacteria</taxon>
        <taxon>Pseudomonadati</taxon>
        <taxon>Bacteroidota</taxon>
        <taxon>Cytophagia</taxon>
        <taxon>Cytophagales</taxon>
        <taxon>Reichenbachiellaceae</taxon>
        <taxon>Marinoscillum</taxon>
    </lineage>
</organism>
<name>A0ABW7N3I3_9BACT</name>
<gene>
    <name evidence="2" type="ORF">ACHKAR_01035</name>
</gene>
<feature type="transmembrane region" description="Helical" evidence="1">
    <location>
        <begin position="124"/>
        <end position="145"/>
    </location>
</feature>
<dbReference type="RefSeq" id="WP_395415805.1">
    <property type="nucleotide sequence ID" value="NZ_JBIPKE010000008.1"/>
</dbReference>
<keyword evidence="1" id="KW-1133">Transmembrane helix</keyword>
<evidence type="ECO:0000256" key="1">
    <source>
        <dbReference type="SAM" id="Phobius"/>
    </source>
</evidence>
<accession>A0ABW7N3I3</accession>